<dbReference type="RefSeq" id="WP_073043854.1">
    <property type="nucleotide sequence ID" value="NZ_FQUO01000009.1"/>
</dbReference>
<accession>A0A1M5CKV6</accession>
<dbReference type="OrthoDB" id="384721at2"/>
<dbReference type="PROSITE" id="PS51704">
    <property type="entry name" value="GP_PDE"/>
    <property type="match status" value="1"/>
</dbReference>
<dbReference type="GO" id="GO:0008081">
    <property type="term" value="F:phosphoric diester hydrolase activity"/>
    <property type="evidence" value="ECO:0007669"/>
    <property type="project" value="InterPro"/>
</dbReference>
<dbReference type="Pfam" id="PF03009">
    <property type="entry name" value="GDPD"/>
    <property type="match status" value="1"/>
</dbReference>
<gene>
    <name evidence="2" type="ORF">SAMN05444008_109120</name>
</gene>
<dbReference type="CDD" id="cd08566">
    <property type="entry name" value="GDPD_AtGDE_like"/>
    <property type="match status" value="1"/>
</dbReference>
<protein>
    <submittedName>
        <fullName evidence="2">Glycerophosphoryl diester phosphodiesterase</fullName>
    </submittedName>
</protein>
<dbReference type="STRING" id="1302690.BUE76_08100"/>
<dbReference type="PANTHER" id="PTHR46211">
    <property type="entry name" value="GLYCEROPHOSPHORYL DIESTER PHOSPHODIESTERASE"/>
    <property type="match status" value="1"/>
</dbReference>
<evidence type="ECO:0000259" key="1">
    <source>
        <dbReference type="PROSITE" id="PS51704"/>
    </source>
</evidence>
<organism evidence="2 3">
    <name type="scientific">Cnuella takakiae</name>
    <dbReference type="NCBI Taxonomy" id="1302690"/>
    <lineage>
        <taxon>Bacteria</taxon>
        <taxon>Pseudomonadati</taxon>
        <taxon>Bacteroidota</taxon>
        <taxon>Chitinophagia</taxon>
        <taxon>Chitinophagales</taxon>
        <taxon>Chitinophagaceae</taxon>
        <taxon>Cnuella</taxon>
    </lineage>
</organism>
<dbReference type="InterPro" id="IPR030395">
    <property type="entry name" value="GP_PDE_dom"/>
</dbReference>
<feature type="domain" description="GP-PDE" evidence="1">
    <location>
        <begin position="37"/>
        <end position="273"/>
    </location>
</feature>
<dbReference type="InterPro" id="IPR017946">
    <property type="entry name" value="PLC-like_Pdiesterase_TIM-brl"/>
</dbReference>
<dbReference type="SUPFAM" id="SSF51695">
    <property type="entry name" value="PLC-like phosphodiesterases"/>
    <property type="match status" value="1"/>
</dbReference>
<evidence type="ECO:0000313" key="2">
    <source>
        <dbReference type="EMBL" id="SHF55415.1"/>
    </source>
</evidence>
<dbReference type="Gene3D" id="3.20.20.190">
    <property type="entry name" value="Phosphatidylinositol (PI) phosphodiesterase"/>
    <property type="match status" value="1"/>
</dbReference>
<dbReference type="AlphaFoldDB" id="A0A1M5CKV6"/>
<dbReference type="GO" id="GO:0006629">
    <property type="term" value="P:lipid metabolic process"/>
    <property type="evidence" value="ECO:0007669"/>
    <property type="project" value="InterPro"/>
</dbReference>
<evidence type="ECO:0000313" key="3">
    <source>
        <dbReference type="Proteomes" id="UP000184368"/>
    </source>
</evidence>
<dbReference type="EMBL" id="FQUO01000009">
    <property type="protein sequence ID" value="SHF55415.1"/>
    <property type="molecule type" value="Genomic_DNA"/>
</dbReference>
<keyword evidence="3" id="KW-1185">Reference proteome</keyword>
<reference evidence="2 3" key="1">
    <citation type="submission" date="2016-11" db="EMBL/GenBank/DDBJ databases">
        <authorList>
            <person name="Jaros S."/>
            <person name="Januszkiewicz K."/>
            <person name="Wedrychowicz H."/>
        </authorList>
    </citation>
    <scope>NUCLEOTIDE SEQUENCE [LARGE SCALE GENOMIC DNA]</scope>
    <source>
        <strain evidence="2 3">DSM 26897</strain>
    </source>
</reference>
<dbReference type="Proteomes" id="UP000184368">
    <property type="component" value="Unassembled WGS sequence"/>
</dbReference>
<sequence>MFVTRFFRLLPLVVLVAVVMPAAVLSAQDSIIAMPSRGLCAHRGAMETHPENTLPSLQEAIVLGAQMIKFDVQLTRDSVLVLMHDKSVDRTTNGKGNVADLVFSDIRKLDAGIRKHSRFAGTRVPSFAEALAIMPRNVWLNCHLKGGAGVGAAAALMLQQSGRMHQAFITCSEEAALGARKAVPGIMICNGENRYRTDGPAYTAATIAMKAQFIQFLPPQKAEDRPALIRSLKQAGIHINYYHALAPGELAALFDSGVEFVLVNDLARFQEAARQKGIIPVRPQF</sequence>
<proteinExistence type="predicted"/>
<dbReference type="PANTHER" id="PTHR46211:SF1">
    <property type="entry name" value="GLYCEROPHOSPHODIESTER PHOSPHODIESTERASE, CYTOPLASMIC"/>
    <property type="match status" value="1"/>
</dbReference>
<name>A0A1M5CKV6_9BACT</name>